<dbReference type="SUPFAM" id="SSF52540">
    <property type="entry name" value="P-loop containing nucleoside triphosphate hydrolases"/>
    <property type="match status" value="1"/>
</dbReference>
<comment type="catalytic activity">
    <reaction evidence="11">
        <text>DNA(n) + a 2'-deoxyribonucleoside 5'-triphosphate = DNA(n+1) + diphosphate</text>
        <dbReference type="Rhea" id="RHEA:22508"/>
        <dbReference type="Rhea" id="RHEA-COMP:17339"/>
        <dbReference type="Rhea" id="RHEA-COMP:17340"/>
        <dbReference type="ChEBI" id="CHEBI:33019"/>
        <dbReference type="ChEBI" id="CHEBI:61560"/>
        <dbReference type="ChEBI" id="CHEBI:173112"/>
        <dbReference type="EC" id="2.7.7.7"/>
    </reaction>
</comment>
<dbReference type="PRINTS" id="PR00300">
    <property type="entry name" value="CLPPROTEASEA"/>
</dbReference>
<dbReference type="PATRIC" id="fig|52689.4.peg.1753"/>
<dbReference type="AlphaFoldDB" id="A0A0L6TYN8"/>
<dbReference type="InterPro" id="IPR012763">
    <property type="entry name" value="DNA_pol_III_sug/sutau_N"/>
</dbReference>
<evidence type="ECO:0000256" key="4">
    <source>
        <dbReference type="ARBA" id="ARBA00022695"/>
    </source>
</evidence>
<dbReference type="CDD" id="cd18137">
    <property type="entry name" value="HLD_clamp_pol_III_gamma_tau"/>
    <property type="match status" value="1"/>
</dbReference>
<evidence type="ECO:0000256" key="6">
    <source>
        <dbReference type="ARBA" id="ARBA00022723"/>
    </source>
</evidence>
<keyword evidence="7" id="KW-0547">Nucleotide-binding</keyword>
<dbReference type="Gene3D" id="1.10.8.60">
    <property type="match status" value="1"/>
</dbReference>
<reference evidence="14" key="1">
    <citation type="submission" date="2015-07" db="EMBL/GenBank/DDBJ databases">
        <title>Draft genome sequence of Acetobacterium bakii DSM 8293, a potential psychrophilic chemical producer through syngas fermentation.</title>
        <authorList>
            <person name="Song Y."/>
            <person name="Hwang S."/>
            <person name="Cho B.-K."/>
        </authorList>
    </citation>
    <scope>NUCLEOTIDE SEQUENCE [LARGE SCALE GENOMIC DNA]</scope>
    <source>
        <strain evidence="14">DSM 8239</strain>
    </source>
</reference>
<evidence type="ECO:0000256" key="2">
    <source>
        <dbReference type="ARBA" id="ARBA00012417"/>
    </source>
</evidence>
<dbReference type="Gene3D" id="1.20.272.10">
    <property type="match status" value="1"/>
</dbReference>
<feature type="domain" description="AAA+ ATPase" evidence="12">
    <location>
        <begin position="37"/>
        <end position="188"/>
    </location>
</feature>
<dbReference type="SMART" id="SM00382">
    <property type="entry name" value="AAA"/>
    <property type="match status" value="1"/>
</dbReference>
<dbReference type="Gene3D" id="3.40.50.300">
    <property type="entry name" value="P-loop containing nucleotide triphosphate hydrolases"/>
    <property type="match status" value="1"/>
</dbReference>
<keyword evidence="6" id="KW-0479">Metal-binding</keyword>
<dbReference type="GO" id="GO:0009360">
    <property type="term" value="C:DNA polymerase III complex"/>
    <property type="evidence" value="ECO:0007669"/>
    <property type="project" value="InterPro"/>
</dbReference>
<accession>A0A0L6TYN8</accession>
<dbReference type="InterPro" id="IPR001270">
    <property type="entry name" value="ClpA/B"/>
</dbReference>
<keyword evidence="9" id="KW-0067">ATP-binding</keyword>
<dbReference type="GO" id="GO:0046872">
    <property type="term" value="F:metal ion binding"/>
    <property type="evidence" value="ECO:0007669"/>
    <property type="project" value="UniProtKB-KW"/>
</dbReference>
<keyword evidence="14" id="KW-1185">Reference proteome</keyword>
<dbReference type="Pfam" id="PF13177">
    <property type="entry name" value="DNA_pol3_delta2"/>
    <property type="match status" value="1"/>
</dbReference>
<dbReference type="Proteomes" id="UP000036873">
    <property type="component" value="Unassembled WGS sequence"/>
</dbReference>
<dbReference type="SUPFAM" id="SSF48019">
    <property type="entry name" value="post-AAA+ oligomerization domain-like"/>
    <property type="match status" value="1"/>
</dbReference>
<evidence type="ECO:0000256" key="1">
    <source>
        <dbReference type="ARBA" id="ARBA00006360"/>
    </source>
</evidence>
<evidence type="ECO:0000256" key="8">
    <source>
        <dbReference type="ARBA" id="ARBA00022833"/>
    </source>
</evidence>
<dbReference type="EC" id="2.7.7.7" evidence="2"/>
<keyword evidence="3" id="KW-0808">Transferase</keyword>
<evidence type="ECO:0000259" key="12">
    <source>
        <dbReference type="SMART" id="SM00382"/>
    </source>
</evidence>
<dbReference type="GO" id="GO:0003677">
    <property type="term" value="F:DNA binding"/>
    <property type="evidence" value="ECO:0007669"/>
    <property type="project" value="InterPro"/>
</dbReference>
<keyword evidence="8" id="KW-0862">Zinc</keyword>
<evidence type="ECO:0000313" key="14">
    <source>
        <dbReference type="Proteomes" id="UP000036873"/>
    </source>
</evidence>
<dbReference type="Pfam" id="PF12169">
    <property type="entry name" value="DNA_pol3_gamma3"/>
    <property type="match status" value="1"/>
</dbReference>
<dbReference type="PANTHER" id="PTHR11669">
    <property type="entry name" value="REPLICATION FACTOR C / DNA POLYMERASE III GAMMA-TAU SUBUNIT"/>
    <property type="match status" value="1"/>
</dbReference>
<dbReference type="InterPro" id="IPR050238">
    <property type="entry name" value="DNA_Rep/Repair_Clamp_Loader"/>
</dbReference>
<proteinExistence type="inferred from homology"/>
<evidence type="ECO:0000256" key="3">
    <source>
        <dbReference type="ARBA" id="ARBA00022679"/>
    </source>
</evidence>
<dbReference type="RefSeq" id="WP_050740649.1">
    <property type="nucleotide sequence ID" value="NZ_LGYO01000031.1"/>
</dbReference>
<dbReference type="InterPro" id="IPR045085">
    <property type="entry name" value="HLD_clamp_pol_III_gamma_tau"/>
</dbReference>
<dbReference type="GO" id="GO:0006261">
    <property type="term" value="P:DNA-templated DNA replication"/>
    <property type="evidence" value="ECO:0007669"/>
    <property type="project" value="TreeGrafter"/>
</dbReference>
<dbReference type="InterPro" id="IPR027417">
    <property type="entry name" value="P-loop_NTPase"/>
</dbReference>
<comment type="similarity">
    <text evidence="1">Belongs to the DnaX/STICHEL family.</text>
</comment>
<sequence>MAYLALYRKYRPKTFDEVIGQESITRILKNQIQYNRVGHAYLFSGIRGTGKTSLAKIFAKAINCPNGIDGNPCNTCEICINIDRSGVMDIIEIDGASNRGVDEIREIREKVKYPPTVGRYKVYIIDEVHMLTKEAFNALLKTLEEPPEHVVFILATTEPNKCPATILSRCQRYEIRPIPKALIIGQMEKICQDLNITMESQALDFIAVRGENSMRDALSLLDQIVDLKDSEGHVSMVDLLDFTGMADKSGIHNLVKKISAGDSAGVLLCLREMVTRGKDSILLMDQVIECIRGVLITKTAGETAVEILGCTPEDYQDFNALAETLAFNRLYKMISHLIEEKNKLKYSTLQSIIVEMAFLRLCLKDDVVYEQTIIMPADRKKAVSIPKTEINEPINKSIETMPEVSGLESPEINEKNTAYFETADKEVPMVLEAKPEIKQPINETAAVTAIEKTNKFTKHDEMKLFKKLCDDIGKTNSAQAMFLKRGEPNLQGEDHLILTFSTENQNFFHFVNKPELVQTFETVLTEATGKKITVSIKLEEENFGDLDMIEKTRRIINNDEITIVEVDECKEK</sequence>
<evidence type="ECO:0000256" key="11">
    <source>
        <dbReference type="ARBA" id="ARBA00049244"/>
    </source>
</evidence>
<gene>
    <name evidence="13" type="ORF">AKG39_12035</name>
</gene>
<dbReference type="FunFam" id="3.40.50.300:FF:000014">
    <property type="entry name" value="DNA polymerase III subunit gamma/tau"/>
    <property type="match status" value="1"/>
</dbReference>
<dbReference type="Pfam" id="PF22608">
    <property type="entry name" value="DNAX_ATPase_lid"/>
    <property type="match status" value="1"/>
</dbReference>
<keyword evidence="10" id="KW-0239">DNA-directed DNA polymerase</keyword>
<dbReference type="GO" id="GO:0005524">
    <property type="term" value="F:ATP binding"/>
    <property type="evidence" value="ECO:0007669"/>
    <property type="project" value="UniProtKB-KW"/>
</dbReference>
<name>A0A0L6TYN8_9FIRM</name>
<evidence type="ECO:0000313" key="13">
    <source>
        <dbReference type="EMBL" id="KNZ41348.1"/>
    </source>
</evidence>
<dbReference type="InterPro" id="IPR022754">
    <property type="entry name" value="DNA_pol_III_gamma-3"/>
</dbReference>
<keyword evidence="5" id="KW-0235">DNA replication</keyword>
<dbReference type="InterPro" id="IPR008921">
    <property type="entry name" value="DNA_pol3_clamp-load_cplx_C"/>
</dbReference>
<evidence type="ECO:0000256" key="9">
    <source>
        <dbReference type="ARBA" id="ARBA00022840"/>
    </source>
</evidence>
<dbReference type="PANTHER" id="PTHR11669:SF0">
    <property type="entry name" value="PROTEIN STICHEL-LIKE 2"/>
    <property type="match status" value="1"/>
</dbReference>
<organism evidence="13 14">
    <name type="scientific">Acetobacterium bakii</name>
    <dbReference type="NCBI Taxonomy" id="52689"/>
    <lineage>
        <taxon>Bacteria</taxon>
        <taxon>Bacillati</taxon>
        <taxon>Bacillota</taxon>
        <taxon>Clostridia</taxon>
        <taxon>Eubacteriales</taxon>
        <taxon>Eubacteriaceae</taxon>
        <taxon>Acetobacterium</taxon>
    </lineage>
</organism>
<dbReference type="EMBL" id="LGYO01000031">
    <property type="protein sequence ID" value="KNZ41348.1"/>
    <property type="molecule type" value="Genomic_DNA"/>
</dbReference>
<dbReference type="CDD" id="cd00009">
    <property type="entry name" value="AAA"/>
    <property type="match status" value="1"/>
</dbReference>
<dbReference type="InterPro" id="IPR003593">
    <property type="entry name" value="AAA+_ATPase"/>
</dbReference>
<dbReference type="GO" id="GO:0003887">
    <property type="term" value="F:DNA-directed DNA polymerase activity"/>
    <property type="evidence" value="ECO:0007669"/>
    <property type="project" value="UniProtKB-KW"/>
</dbReference>
<evidence type="ECO:0000256" key="5">
    <source>
        <dbReference type="ARBA" id="ARBA00022705"/>
    </source>
</evidence>
<comment type="caution">
    <text evidence="13">The sequence shown here is derived from an EMBL/GenBank/DDBJ whole genome shotgun (WGS) entry which is preliminary data.</text>
</comment>
<evidence type="ECO:0000256" key="7">
    <source>
        <dbReference type="ARBA" id="ARBA00022741"/>
    </source>
</evidence>
<keyword evidence="4" id="KW-0548">Nucleotidyltransferase</keyword>
<dbReference type="STRING" id="52689.AKG39_12035"/>
<evidence type="ECO:0000256" key="10">
    <source>
        <dbReference type="ARBA" id="ARBA00022932"/>
    </source>
</evidence>
<dbReference type="OrthoDB" id="9810148at2"/>
<dbReference type="NCBIfam" id="TIGR02397">
    <property type="entry name" value="dnaX_nterm"/>
    <property type="match status" value="1"/>
</dbReference>
<dbReference type="NCBIfam" id="NF004046">
    <property type="entry name" value="PRK05563.1"/>
    <property type="match status" value="1"/>
</dbReference>
<protein>
    <recommendedName>
        <fullName evidence="2">DNA-directed DNA polymerase</fullName>
        <ecNumber evidence="2">2.7.7.7</ecNumber>
    </recommendedName>
</protein>